<gene>
    <name evidence="1" type="ORF">RJN63_17205</name>
</gene>
<organism evidence="1">
    <name type="scientific">Herbaspirillum huttiense subsp. nephrolepidis</name>
    <dbReference type="NCBI Taxonomy" id="3075126"/>
    <lineage>
        <taxon>Bacteria</taxon>
        <taxon>Pseudomonadati</taxon>
        <taxon>Pseudomonadota</taxon>
        <taxon>Betaproteobacteria</taxon>
        <taxon>Burkholderiales</taxon>
        <taxon>Oxalobacteraceae</taxon>
        <taxon>Herbaspirillum</taxon>
    </lineage>
</organism>
<comment type="caution">
    <text evidence="1">The sequence shown here is derived from an EMBL/GenBank/DDBJ whole genome shotgun (WGS) entry which is preliminary data.</text>
</comment>
<dbReference type="EMBL" id="JAVRAA010000008">
    <property type="protein sequence ID" value="MDT0338582.1"/>
    <property type="molecule type" value="Genomic_DNA"/>
</dbReference>
<protein>
    <submittedName>
        <fullName evidence="1">Uncharacterized protein</fullName>
    </submittedName>
</protein>
<dbReference type="AlphaFoldDB" id="A0AAE4GBY5"/>
<reference evidence="1" key="1">
    <citation type="submission" date="2023-02" db="EMBL/GenBank/DDBJ databases">
        <title>Description of Herbaspirillum huttiense subsp. nephrolepsisexaltata and Herbaspirillum huttiense subsp. lycopersicon.</title>
        <authorList>
            <person name="Poudel M."/>
            <person name="Sharma A."/>
            <person name="Goss E."/>
            <person name="Tapia J.H."/>
            <person name="Harmon C.M."/>
            <person name="Jones J.B."/>
        </authorList>
    </citation>
    <scope>NUCLEOTIDE SEQUENCE</scope>
    <source>
        <strain evidence="1">NC40101</strain>
    </source>
</reference>
<dbReference type="RefSeq" id="WP_311434922.1">
    <property type="nucleotide sequence ID" value="NZ_JBCGUI010000008.1"/>
</dbReference>
<feature type="non-terminal residue" evidence="1">
    <location>
        <position position="1"/>
    </location>
</feature>
<accession>A0AAE4GBY5</accession>
<evidence type="ECO:0000313" key="1">
    <source>
        <dbReference type="EMBL" id="MDT0338582.1"/>
    </source>
</evidence>
<name>A0AAE4GBY5_9BURK</name>
<proteinExistence type="predicted"/>
<sequence length="70" mass="7972">SGPFGRIAALRIWVKTPSLDPNSRLALHPKRDSLALTPIYEMGSNYLLRAMGKWRVRLSETRRELVPALQ</sequence>